<protein>
    <submittedName>
        <fullName evidence="1">Uncharacterized protein</fullName>
    </submittedName>
</protein>
<gene>
    <name evidence="1" type="ORF">SDC9_133040</name>
</gene>
<sequence length="138" mass="16349">MRKPGLIGLGRDVSVLIRPFVHCKDMYVLTVDFVVIDELCNRNVGLRFRVSKNEGHLFVLFIRFLDLIKYMTNYDWMWIMDDLNVEFRVPMFFQFLAAELSKPFAYFTVFERNKISRGKLEVCRWVKNDVFHSAPLSG</sequence>
<evidence type="ECO:0000313" key="1">
    <source>
        <dbReference type="EMBL" id="MPM85957.1"/>
    </source>
</evidence>
<name>A0A645D9U2_9ZZZZ</name>
<accession>A0A645D9U2</accession>
<organism evidence="1">
    <name type="scientific">bioreactor metagenome</name>
    <dbReference type="NCBI Taxonomy" id="1076179"/>
    <lineage>
        <taxon>unclassified sequences</taxon>
        <taxon>metagenomes</taxon>
        <taxon>ecological metagenomes</taxon>
    </lineage>
</organism>
<dbReference type="EMBL" id="VSSQ01034117">
    <property type="protein sequence ID" value="MPM85957.1"/>
    <property type="molecule type" value="Genomic_DNA"/>
</dbReference>
<reference evidence="1" key="1">
    <citation type="submission" date="2019-08" db="EMBL/GenBank/DDBJ databases">
        <authorList>
            <person name="Kucharzyk K."/>
            <person name="Murdoch R.W."/>
            <person name="Higgins S."/>
            <person name="Loffler F."/>
        </authorList>
    </citation>
    <scope>NUCLEOTIDE SEQUENCE</scope>
</reference>
<dbReference type="AlphaFoldDB" id="A0A645D9U2"/>
<comment type="caution">
    <text evidence="1">The sequence shown here is derived from an EMBL/GenBank/DDBJ whole genome shotgun (WGS) entry which is preliminary data.</text>
</comment>
<proteinExistence type="predicted"/>